<proteinExistence type="predicted"/>
<protein>
    <submittedName>
        <fullName evidence="1">Uncharacterized protein</fullName>
    </submittedName>
</protein>
<keyword evidence="2" id="KW-1185">Reference proteome</keyword>
<name>A0ABS6HNA2_MYCGD</name>
<sequence length="351" mass="38132">MTEPRHTAAAYEIVLSVRGKPTDTLPLDNFDGEGAKFSRFFASFIKSMPTDRLVEDATRSYGEPSSIIMAGNTYSCRLISGTSGIASKFRARGTTPGFTRTPDDVEEMSFGVYLLEPPNAKVGFLIIERIGGRTLARAFRTKLTEHFRAIYPGILLTLARTAQTDAWRQAEQKGKEVAVRQIIAIHRGIEAGQMDQFGIGGGAKKVGEYHQILRFNNEPETANVLKKVRNHFYPPNTGLTAHGGTISLSAADDGGADEDEHDEASELIAEVQYKGQPPQKIRVSGARPPAIKYPIDVGAGGDTDGSAFRSAARDIAKNLAGDTDCRLDTGWDTGEWPDADSLPHWEVTGFG</sequence>
<reference evidence="1 2" key="1">
    <citation type="submission" date="2021-05" db="EMBL/GenBank/DDBJ databases">
        <title>Draft Genome Sequences of Clinical Respiratory Isolates of Mycobacterium goodii Recovered in Ireland.</title>
        <authorList>
            <person name="Flanagan P.R."/>
            <person name="Mok S."/>
            <person name="Roycroft E."/>
            <person name="Rogers T.R."/>
            <person name="Fitzgibbon M."/>
        </authorList>
    </citation>
    <scope>NUCLEOTIDE SEQUENCE [LARGE SCALE GENOMIC DNA]</scope>
    <source>
        <strain evidence="1 2">14IE55</strain>
    </source>
</reference>
<comment type="caution">
    <text evidence="1">The sequence shown here is derived from an EMBL/GenBank/DDBJ whole genome shotgun (WGS) entry which is preliminary data.</text>
</comment>
<dbReference type="Proteomes" id="UP000696413">
    <property type="component" value="Unassembled WGS sequence"/>
</dbReference>
<evidence type="ECO:0000313" key="1">
    <source>
        <dbReference type="EMBL" id="MBU8824176.1"/>
    </source>
</evidence>
<gene>
    <name evidence="1" type="ORF">KL859_15025</name>
</gene>
<accession>A0ABS6HNA2</accession>
<organism evidence="1 2">
    <name type="scientific">Mycolicibacterium goodii</name>
    <name type="common">Mycobacterium goodii</name>
    <dbReference type="NCBI Taxonomy" id="134601"/>
    <lineage>
        <taxon>Bacteria</taxon>
        <taxon>Bacillati</taxon>
        <taxon>Actinomycetota</taxon>
        <taxon>Actinomycetes</taxon>
        <taxon>Mycobacteriales</taxon>
        <taxon>Mycobacteriaceae</taxon>
        <taxon>Mycolicibacterium</taxon>
    </lineage>
</organism>
<dbReference type="EMBL" id="JAHBOM010000010">
    <property type="protein sequence ID" value="MBU8824176.1"/>
    <property type="molecule type" value="Genomic_DNA"/>
</dbReference>
<dbReference type="RefSeq" id="WP_214395021.1">
    <property type="nucleotide sequence ID" value="NZ_JAHBOL010000014.1"/>
</dbReference>
<evidence type="ECO:0000313" key="2">
    <source>
        <dbReference type="Proteomes" id="UP000696413"/>
    </source>
</evidence>